<evidence type="ECO:0000313" key="2">
    <source>
        <dbReference type="EMBL" id="TNM60117.1"/>
    </source>
</evidence>
<keyword evidence="3" id="KW-1185">Reference proteome</keyword>
<accession>A0A5C4X9N7</accession>
<proteinExistence type="predicted"/>
<dbReference type="EMBL" id="VDMN01000010">
    <property type="protein sequence ID" value="TNM60117.1"/>
    <property type="molecule type" value="Genomic_DNA"/>
</dbReference>
<gene>
    <name evidence="2" type="ORF">FHP24_26845</name>
</gene>
<dbReference type="AlphaFoldDB" id="A0A5C4X9N7"/>
<comment type="caution">
    <text evidence="2">The sequence shown here is derived from an EMBL/GenBank/DDBJ whole genome shotgun (WGS) entry which is preliminary data.</text>
</comment>
<name>A0A5C4X9N7_9HYPH</name>
<feature type="compositionally biased region" description="Polar residues" evidence="1">
    <location>
        <begin position="78"/>
        <end position="87"/>
    </location>
</feature>
<evidence type="ECO:0000256" key="1">
    <source>
        <dbReference type="SAM" id="MobiDB-lite"/>
    </source>
</evidence>
<dbReference type="Proteomes" id="UP000311605">
    <property type="component" value="Unassembled WGS sequence"/>
</dbReference>
<feature type="region of interest" description="Disordered" evidence="1">
    <location>
        <begin position="66"/>
        <end position="98"/>
    </location>
</feature>
<evidence type="ECO:0000313" key="3">
    <source>
        <dbReference type="Proteomes" id="UP000311605"/>
    </source>
</evidence>
<reference evidence="2 3" key="1">
    <citation type="submission" date="2019-06" db="EMBL/GenBank/DDBJ databases">
        <title>The draft genome of Rhizobium smilacinae PTYR-5.</title>
        <authorList>
            <person name="Liu L."/>
            <person name="Li L."/>
            <person name="Zhang X."/>
        </authorList>
    </citation>
    <scope>NUCLEOTIDE SEQUENCE [LARGE SCALE GENOMIC DNA]</scope>
    <source>
        <strain evidence="2 3">PTYR-5</strain>
    </source>
</reference>
<organism evidence="2 3">
    <name type="scientific">Aliirhizobium smilacinae</name>
    <dbReference type="NCBI Taxonomy" id="1395944"/>
    <lineage>
        <taxon>Bacteria</taxon>
        <taxon>Pseudomonadati</taxon>
        <taxon>Pseudomonadota</taxon>
        <taxon>Alphaproteobacteria</taxon>
        <taxon>Hyphomicrobiales</taxon>
        <taxon>Rhizobiaceae</taxon>
        <taxon>Aliirhizobium</taxon>
    </lineage>
</organism>
<protein>
    <submittedName>
        <fullName evidence="2">Uncharacterized protein</fullName>
    </submittedName>
</protein>
<dbReference type="OrthoDB" id="7260048at2"/>
<sequence length="120" mass="12133">MCEPKLADHAETSTIRLRVLSLGAGVRSTTVALMAAHGGIGPIASSIYGRTSARGCAVSSRTGRVASAIGEARPTSPIPASSWTENGASDLMPTGQRGQAIARARGVTASRALCRSGAGR</sequence>